<dbReference type="Gene3D" id="3.40.710.10">
    <property type="entry name" value="DD-peptidase/beta-lactamase superfamily"/>
    <property type="match status" value="1"/>
</dbReference>
<feature type="domain" description="Beta-lactamase-related" evidence="2">
    <location>
        <begin position="157"/>
        <end position="443"/>
    </location>
</feature>
<evidence type="ECO:0000259" key="2">
    <source>
        <dbReference type="Pfam" id="PF00144"/>
    </source>
</evidence>
<dbReference type="SUPFAM" id="SSF56601">
    <property type="entry name" value="beta-lactamase/transpeptidase-like"/>
    <property type="match status" value="1"/>
</dbReference>
<dbReference type="InterPro" id="IPR001466">
    <property type="entry name" value="Beta-lactam-related"/>
</dbReference>
<organism evidence="4 5">
    <name type="scientific">Xylaria arbuscula</name>
    <dbReference type="NCBI Taxonomy" id="114810"/>
    <lineage>
        <taxon>Eukaryota</taxon>
        <taxon>Fungi</taxon>
        <taxon>Dikarya</taxon>
        <taxon>Ascomycota</taxon>
        <taxon>Pezizomycotina</taxon>
        <taxon>Sordariomycetes</taxon>
        <taxon>Xylariomycetidae</taxon>
        <taxon>Xylariales</taxon>
        <taxon>Xylariaceae</taxon>
        <taxon>Xylaria</taxon>
    </lineage>
</organism>
<evidence type="ECO:0000256" key="1">
    <source>
        <dbReference type="ARBA" id="ARBA00038473"/>
    </source>
</evidence>
<proteinExistence type="inferred from homology"/>
<sequence>MFIFKIPVSQIFLSGNCLLDATALPSIRVGIFTTLYLPIIPLPYTEIGRMIAALPSPSRMRLLTLLFLLCPFFAVYVESSLDCRAPGPVVPKPRHIQSHELFLAATERLTNALEAALSGDIEAGWPVENTSFSIGVVTHDQDDRAMPAWEYHHLSANNVNGTRRLSRDSQFLIGSISKVISDYILLRSGLDLGESIVAFIPELDGNGSLIQWEDITLGHLANQVAGIPPNYGFSEYYYLKDYFESLGFPHVADDAFADCGIIGLNNGCTREQFLEGMLRSYPVAQPAERPVYSNIAFTLLMYAVEARTGTGYSELLQAYVSDPLGLKNTGVSPGDDEKAVIPPVDNSWGSDYGDNAPGGGLVSSLSDLSIFVHQILTGTLFGSDTTAEIFRTNDLTPDHPHTVDIYAKGGAAYGYQSQMAILDEYGVGILLLTAGSPLAVQPIYDTVLAMLVPALDEIAREQARMRGYTGTFVEDRFFPCGNASAAADVNVTVIQDTDSLVLHGIERDGKDILAALHEIWAVTIGGFLAVTPSKARIFPIQIRNEVVLTMSDGTEKIVVREDWRLEWEFVAGVNTDLPGAGLSARNCLGWTLTDWMYYGSEPIDRLVFVLDAGTGEVVGLEIPYLRSGVLMPITAL</sequence>
<reference evidence="4" key="1">
    <citation type="submission" date="2022-07" db="EMBL/GenBank/DDBJ databases">
        <title>Genome Sequence of Xylaria arbuscula.</title>
        <authorList>
            <person name="Buettner E."/>
        </authorList>
    </citation>
    <scope>NUCLEOTIDE SEQUENCE</scope>
    <source>
        <strain evidence="4">VT107</strain>
    </source>
</reference>
<name>A0A9W8NA81_9PEZI</name>
<dbReference type="Pfam" id="PF00144">
    <property type="entry name" value="Beta-lactamase"/>
    <property type="match status" value="1"/>
</dbReference>
<accession>A0A9W8NA81</accession>
<comment type="caution">
    <text evidence="4">The sequence shown here is derived from an EMBL/GenBank/DDBJ whole genome shotgun (WGS) entry which is preliminary data.</text>
</comment>
<dbReference type="PANTHER" id="PTHR22935">
    <property type="entry name" value="PENICILLIN-BINDING PROTEIN"/>
    <property type="match status" value="1"/>
</dbReference>
<dbReference type="AlphaFoldDB" id="A0A9W8NA81"/>
<evidence type="ECO:0000313" key="5">
    <source>
        <dbReference type="Proteomes" id="UP001148614"/>
    </source>
</evidence>
<keyword evidence="5" id="KW-1185">Reference proteome</keyword>
<dbReference type="InterPro" id="IPR058664">
    <property type="entry name" value="ARB_00930-like_C"/>
</dbReference>
<dbReference type="InterPro" id="IPR012338">
    <property type="entry name" value="Beta-lactam/transpept-like"/>
</dbReference>
<dbReference type="Pfam" id="PF26335">
    <property type="entry name" value="ARB_00930_C"/>
    <property type="match status" value="1"/>
</dbReference>
<evidence type="ECO:0000259" key="3">
    <source>
        <dbReference type="Pfam" id="PF26335"/>
    </source>
</evidence>
<evidence type="ECO:0008006" key="6">
    <source>
        <dbReference type="Google" id="ProtNLM"/>
    </source>
</evidence>
<evidence type="ECO:0000313" key="4">
    <source>
        <dbReference type="EMBL" id="KAJ3565467.1"/>
    </source>
</evidence>
<gene>
    <name evidence="4" type="ORF">NPX13_g7494</name>
</gene>
<protein>
    <recommendedName>
        <fullName evidence="6">Beta-lactamase-related domain-containing protein</fullName>
    </recommendedName>
</protein>
<dbReference type="VEuPathDB" id="FungiDB:F4678DRAFT_483342"/>
<dbReference type="InterPro" id="IPR051478">
    <property type="entry name" value="Beta-lactamase-like_AB/R"/>
</dbReference>
<dbReference type="PANTHER" id="PTHR22935:SF95">
    <property type="entry name" value="BETA-LACTAMASE-LIKE 1-RELATED"/>
    <property type="match status" value="1"/>
</dbReference>
<dbReference type="EMBL" id="JANPWZ010001483">
    <property type="protein sequence ID" value="KAJ3565467.1"/>
    <property type="molecule type" value="Genomic_DNA"/>
</dbReference>
<dbReference type="Proteomes" id="UP001148614">
    <property type="component" value="Unassembled WGS sequence"/>
</dbReference>
<comment type="similarity">
    <text evidence="1">Belongs to the beta-lactamase family.</text>
</comment>
<feature type="domain" description="Beta-lactamase-like ARB-00930-like C-terminal" evidence="3">
    <location>
        <begin position="459"/>
        <end position="628"/>
    </location>
</feature>